<dbReference type="AlphaFoldDB" id="Q6MH97"/>
<accession>Q6MH97</accession>
<dbReference type="SUPFAM" id="SSF55961">
    <property type="entry name" value="Bet v1-like"/>
    <property type="match status" value="1"/>
</dbReference>
<name>Q6MH97_BDEBA</name>
<feature type="domain" description="Activator of Hsp90 ATPase homologue 1/2-like C-terminal" evidence="2">
    <location>
        <begin position="22"/>
        <end position="155"/>
    </location>
</feature>
<dbReference type="RefSeq" id="WP_011165973.1">
    <property type="nucleotide sequence ID" value="NC_005363.1"/>
</dbReference>
<proteinExistence type="inferred from homology"/>
<sequence>MSNDLKVVPAGDRNIVVTRTFKAPKEKIFDAYTKPEHLKRWLLGPQGWTLPVCTLDPKPGGEYHYLWRHEDGREMGMHGVVKEIHRPDHLLTTELFDEPWYPGEGLNDLSLTEDGKTTLHTLVMRYESKAARDMVLQSGMQRGLSESYDRLEDLLRIM</sequence>
<dbReference type="InterPro" id="IPR023393">
    <property type="entry name" value="START-like_dom_sf"/>
</dbReference>
<dbReference type="Proteomes" id="UP000008080">
    <property type="component" value="Chromosome"/>
</dbReference>
<keyword evidence="4" id="KW-1185">Reference proteome</keyword>
<organism evidence="3 4">
    <name type="scientific">Bdellovibrio bacteriovorus (strain ATCC 15356 / DSM 50701 / NCIMB 9529 / HD100)</name>
    <dbReference type="NCBI Taxonomy" id="264462"/>
    <lineage>
        <taxon>Bacteria</taxon>
        <taxon>Pseudomonadati</taxon>
        <taxon>Bdellovibrionota</taxon>
        <taxon>Bdellovibrionia</taxon>
        <taxon>Bdellovibrionales</taxon>
        <taxon>Pseudobdellovibrionaceae</taxon>
        <taxon>Bdellovibrio</taxon>
    </lineage>
</organism>
<dbReference type="GeneID" id="93014446"/>
<dbReference type="STRING" id="264462.Bd3655"/>
<dbReference type="HOGENOM" id="CLU_108923_6_1_7"/>
<evidence type="ECO:0000313" key="3">
    <source>
        <dbReference type="EMBL" id="CAE81030.1"/>
    </source>
</evidence>
<dbReference type="Pfam" id="PF08327">
    <property type="entry name" value="AHSA1"/>
    <property type="match status" value="1"/>
</dbReference>
<reference evidence="3 4" key="1">
    <citation type="journal article" date="2004" name="Science">
        <title>A predator unmasked: life cycle of Bdellovibrio bacteriovorus from a genomic perspective.</title>
        <authorList>
            <person name="Rendulic S."/>
            <person name="Jagtap P."/>
            <person name="Rosinus A."/>
            <person name="Eppinger M."/>
            <person name="Baar C."/>
            <person name="Lanz C."/>
            <person name="Keller H."/>
            <person name="Lambert C."/>
            <person name="Evans K.J."/>
            <person name="Goesmann A."/>
            <person name="Meyer F."/>
            <person name="Sockett R.E."/>
            <person name="Schuster S.C."/>
        </authorList>
    </citation>
    <scope>NUCLEOTIDE SEQUENCE [LARGE SCALE GENOMIC DNA]</scope>
    <source>
        <strain evidence="4">ATCC 15356 / DSM 50701 / NCIMB 9529 / HD100</strain>
    </source>
</reference>
<dbReference type="KEGG" id="bba:Bd3655"/>
<evidence type="ECO:0000256" key="1">
    <source>
        <dbReference type="ARBA" id="ARBA00006817"/>
    </source>
</evidence>
<dbReference type="EMBL" id="BX842656">
    <property type="protein sequence ID" value="CAE81030.1"/>
    <property type="molecule type" value="Genomic_DNA"/>
</dbReference>
<dbReference type="eggNOG" id="COG3832">
    <property type="taxonomic scope" value="Bacteria"/>
</dbReference>
<evidence type="ECO:0000313" key="4">
    <source>
        <dbReference type="Proteomes" id="UP000008080"/>
    </source>
</evidence>
<dbReference type="InterPro" id="IPR013538">
    <property type="entry name" value="ASHA1/2-like_C"/>
</dbReference>
<dbReference type="CDD" id="cd07826">
    <property type="entry name" value="SRPBCC_CalC_Aha1-like_9"/>
    <property type="match status" value="1"/>
</dbReference>
<dbReference type="Gene3D" id="3.30.530.20">
    <property type="match status" value="1"/>
</dbReference>
<comment type="similarity">
    <text evidence="1">Belongs to the AHA1 family.</text>
</comment>
<gene>
    <name evidence="3" type="ordered locus">Bd3655</name>
</gene>
<protein>
    <recommendedName>
        <fullName evidence="2">Activator of Hsp90 ATPase homologue 1/2-like C-terminal domain-containing protein</fullName>
    </recommendedName>
</protein>
<evidence type="ECO:0000259" key="2">
    <source>
        <dbReference type="Pfam" id="PF08327"/>
    </source>
</evidence>